<dbReference type="GO" id="GO:0035869">
    <property type="term" value="C:ciliary transition zone"/>
    <property type="evidence" value="ECO:0007669"/>
    <property type="project" value="TreeGrafter"/>
</dbReference>
<proteinExistence type="predicted"/>
<evidence type="ECO:0000313" key="3">
    <source>
        <dbReference type="Proteomes" id="UP000046393"/>
    </source>
</evidence>
<dbReference type="Pfam" id="PF00168">
    <property type="entry name" value="C2"/>
    <property type="match status" value="1"/>
</dbReference>
<keyword evidence="3" id="KW-1185">Reference proteome</keyword>
<dbReference type="GO" id="GO:1905515">
    <property type="term" value="P:non-motile cilium assembly"/>
    <property type="evidence" value="ECO:0007669"/>
    <property type="project" value="TreeGrafter"/>
</dbReference>
<keyword evidence="1" id="KW-1133">Transmembrane helix</keyword>
<accession>A0A0N5AW81</accession>
<dbReference type="SUPFAM" id="SSF49562">
    <property type="entry name" value="C2 domain (Calcium/lipid-binding domain, CaLB)"/>
    <property type="match status" value="1"/>
</dbReference>
<sequence length="166" mass="19029">MNLQKRSTATIFCTLTEPDVNTDHNESEKIELIVKVHRCSKLDMLTKNKLSPSSYVTYEFYDFYPASTEVVHKNANPEFNSTKVWTLSNGPELIAYLRVAEICFAIMEEELNEKHSNKQLGYVIIPLYPLSHNNPIIGTFLITAVFIIYFSFGLSSSLYGYSCFKF</sequence>
<dbReference type="InterPro" id="IPR000008">
    <property type="entry name" value="C2_dom"/>
</dbReference>
<dbReference type="SMART" id="SM00239">
    <property type="entry name" value="C2"/>
    <property type="match status" value="1"/>
</dbReference>
<reference evidence="4" key="1">
    <citation type="submission" date="2017-02" db="UniProtKB">
        <authorList>
            <consortium name="WormBaseParasite"/>
        </authorList>
    </citation>
    <scope>IDENTIFICATION</scope>
</reference>
<dbReference type="InterPro" id="IPR035892">
    <property type="entry name" value="C2_domain_sf"/>
</dbReference>
<dbReference type="AlphaFoldDB" id="A0A0N5AW81"/>
<evidence type="ECO:0000259" key="2">
    <source>
        <dbReference type="PROSITE" id="PS50004"/>
    </source>
</evidence>
<evidence type="ECO:0000256" key="1">
    <source>
        <dbReference type="SAM" id="Phobius"/>
    </source>
</evidence>
<dbReference type="Gene3D" id="2.60.40.150">
    <property type="entry name" value="C2 domain"/>
    <property type="match status" value="1"/>
</dbReference>
<organism evidence="3 4">
    <name type="scientific">Syphacia muris</name>
    <dbReference type="NCBI Taxonomy" id="451379"/>
    <lineage>
        <taxon>Eukaryota</taxon>
        <taxon>Metazoa</taxon>
        <taxon>Ecdysozoa</taxon>
        <taxon>Nematoda</taxon>
        <taxon>Chromadorea</taxon>
        <taxon>Rhabditida</taxon>
        <taxon>Spirurina</taxon>
        <taxon>Oxyuridomorpha</taxon>
        <taxon>Oxyuroidea</taxon>
        <taxon>Oxyuridae</taxon>
        <taxon>Syphacia</taxon>
    </lineage>
</organism>
<evidence type="ECO:0000313" key="4">
    <source>
        <dbReference type="WBParaSite" id="SMUV_0000917101-mRNA-1"/>
    </source>
</evidence>
<keyword evidence="1" id="KW-0472">Membrane</keyword>
<dbReference type="InterPro" id="IPR031139">
    <property type="entry name" value="RPGRIP1_fam"/>
</dbReference>
<protein>
    <submittedName>
        <fullName evidence="4">C2 domain-containing protein</fullName>
    </submittedName>
</protein>
<feature type="domain" description="C2" evidence="2">
    <location>
        <begin position="14"/>
        <end position="140"/>
    </location>
</feature>
<dbReference type="PROSITE" id="PS50004">
    <property type="entry name" value="C2"/>
    <property type="match status" value="1"/>
</dbReference>
<dbReference type="PANTHER" id="PTHR14240:SF1">
    <property type="entry name" value="PROTEIN FANTOM-RELATED"/>
    <property type="match status" value="1"/>
</dbReference>
<keyword evidence="1" id="KW-0812">Transmembrane</keyword>
<dbReference type="STRING" id="451379.A0A0N5AW81"/>
<dbReference type="Proteomes" id="UP000046393">
    <property type="component" value="Unplaced"/>
</dbReference>
<dbReference type="WBParaSite" id="SMUV_0000917101-mRNA-1">
    <property type="protein sequence ID" value="SMUV_0000917101-mRNA-1"/>
    <property type="gene ID" value="SMUV_0000917101"/>
</dbReference>
<name>A0A0N5AW81_9BILA</name>
<dbReference type="PANTHER" id="PTHR14240">
    <property type="entry name" value="RETINITIS PIGMENTOSA GTPASE REGULATOR-INTERACTING PROTEIN"/>
    <property type="match status" value="1"/>
</dbReference>
<feature type="transmembrane region" description="Helical" evidence="1">
    <location>
        <begin position="136"/>
        <end position="161"/>
    </location>
</feature>
<dbReference type="CDD" id="cd00030">
    <property type="entry name" value="C2"/>
    <property type="match status" value="1"/>
</dbReference>